<feature type="compositionally biased region" description="Low complexity" evidence="6">
    <location>
        <begin position="68"/>
        <end position="81"/>
    </location>
</feature>
<evidence type="ECO:0000256" key="2">
    <source>
        <dbReference type="ARBA" id="ARBA00022741"/>
    </source>
</evidence>
<evidence type="ECO:0000313" key="8">
    <source>
        <dbReference type="EMBL" id="KDN52948.1"/>
    </source>
</evidence>
<feature type="region of interest" description="Disordered" evidence="6">
    <location>
        <begin position="316"/>
        <end position="337"/>
    </location>
</feature>
<evidence type="ECO:0000256" key="3">
    <source>
        <dbReference type="ARBA" id="ARBA00022840"/>
    </source>
</evidence>
<dbReference type="GO" id="GO:0016887">
    <property type="term" value="F:ATP hydrolysis activity"/>
    <property type="evidence" value="ECO:0007669"/>
    <property type="project" value="TreeGrafter"/>
</dbReference>
<dbReference type="GO" id="GO:0005634">
    <property type="term" value="C:nucleus"/>
    <property type="evidence" value="ECO:0007669"/>
    <property type="project" value="TreeGrafter"/>
</dbReference>
<evidence type="ECO:0000256" key="6">
    <source>
        <dbReference type="SAM" id="MobiDB-lite"/>
    </source>
</evidence>
<feature type="compositionally biased region" description="Low complexity" evidence="6">
    <location>
        <begin position="921"/>
        <end position="931"/>
    </location>
</feature>
<dbReference type="GeneID" id="25263614"/>
<dbReference type="OrthoDB" id="123929at2759"/>
<dbReference type="PROSITE" id="PS00411">
    <property type="entry name" value="KINESIN_MOTOR_1"/>
    <property type="match status" value="1"/>
</dbReference>
<dbReference type="EMBL" id="JMSN01000005">
    <property type="protein sequence ID" value="KDN52948.1"/>
    <property type="molecule type" value="Genomic_DNA"/>
</dbReference>
<organism evidence="8 9">
    <name type="scientific">Tilletiaria anomala (strain ATCC 24038 / CBS 436.72 / UBC 951)</name>
    <dbReference type="NCBI Taxonomy" id="1037660"/>
    <lineage>
        <taxon>Eukaryota</taxon>
        <taxon>Fungi</taxon>
        <taxon>Dikarya</taxon>
        <taxon>Basidiomycota</taxon>
        <taxon>Ustilaginomycotina</taxon>
        <taxon>Exobasidiomycetes</taxon>
        <taxon>Georgefischeriales</taxon>
        <taxon>Tilletiariaceae</taxon>
        <taxon>Tilletiaria</taxon>
    </lineage>
</organism>
<dbReference type="AlphaFoldDB" id="A0A066WK54"/>
<feature type="compositionally biased region" description="Acidic residues" evidence="6">
    <location>
        <begin position="945"/>
        <end position="957"/>
    </location>
</feature>
<keyword evidence="3 5" id="KW-0067">ATP-binding</keyword>
<dbReference type="PRINTS" id="PR00380">
    <property type="entry name" value="KINESINHEAVY"/>
</dbReference>
<comment type="similarity">
    <text evidence="5">Belongs to the TRAFAC class myosin-kinesin ATPase superfamily. Kinesin family.</text>
</comment>
<gene>
    <name evidence="8" type="ORF">K437DRAFT_253590</name>
</gene>
<dbReference type="GO" id="GO:0005874">
    <property type="term" value="C:microtubule"/>
    <property type="evidence" value="ECO:0007669"/>
    <property type="project" value="UniProtKB-KW"/>
</dbReference>
<dbReference type="SUPFAM" id="SSF52540">
    <property type="entry name" value="P-loop containing nucleoside triphosphate hydrolases"/>
    <property type="match status" value="1"/>
</dbReference>
<feature type="compositionally biased region" description="Polar residues" evidence="6">
    <location>
        <begin position="117"/>
        <end position="132"/>
    </location>
</feature>
<protein>
    <submittedName>
        <fullName evidence="8">p-loop containing nucleoside triphosphate hydrolase protein</fullName>
    </submittedName>
</protein>
<keyword evidence="2 5" id="KW-0547">Nucleotide-binding</keyword>
<comment type="caution">
    <text evidence="8">The sequence shown here is derived from an EMBL/GenBank/DDBJ whole genome shotgun (WGS) entry which is preliminary data.</text>
</comment>
<dbReference type="GO" id="GO:0008017">
    <property type="term" value="F:microtubule binding"/>
    <property type="evidence" value="ECO:0007669"/>
    <property type="project" value="InterPro"/>
</dbReference>
<dbReference type="OMA" id="DENVHVM"/>
<dbReference type="InterPro" id="IPR001752">
    <property type="entry name" value="Kinesin_motor_dom"/>
</dbReference>
<feature type="compositionally biased region" description="Polar residues" evidence="6">
    <location>
        <begin position="1081"/>
        <end position="1096"/>
    </location>
</feature>
<dbReference type="InParanoid" id="A0A066WK54"/>
<evidence type="ECO:0000256" key="5">
    <source>
        <dbReference type="PROSITE-ProRule" id="PRU00283"/>
    </source>
</evidence>
<keyword evidence="1" id="KW-0493">Microtubule</keyword>
<dbReference type="STRING" id="1037660.A0A066WK54"/>
<dbReference type="PANTHER" id="PTHR24115">
    <property type="entry name" value="KINESIN-RELATED"/>
    <property type="match status" value="1"/>
</dbReference>
<reference evidence="8 9" key="1">
    <citation type="submission" date="2014-05" db="EMBL/GenBank/DDBJ databases">
        <title>Draft genome sequence of a rare smut relative, Tilletiaria anomala UBC 951.</title>
        <authorList>
            <consortium name="DOE Joint Genome Institute"/>
            <person name="Toome M."/>
            <person name="Kuo A."/>
            <person name="Henrissat B."/>
            <person name="Lipzen A."/>
            <person name="Tritt A."/>
            <person name="Yoshinaga Y."/>
            <person name="Zane M."/>
            <person name="Barry K."/>
            <person name="Grigoriev I.V."/>
            <person name="Spatafora J.W."/>
            <person name="Aimea M.C."/>
        </authorList>
    </citation>
    <scope>NUCLEOTIDE SEQUENCE [LARGE SCALE GENOMIC DNA]</scope>
    <source>
        <strain evidence="8 9">UBC 951</strain>
    </source>
</reference>
<dbReference type="InterPro" id="IPR019821">
    <property type="entry name" value="Kinesin_motor_CS"/>
</dbReference>
<feature type="compositionally biased region" description="Low complexity" evidence="6">
    <location>
        <begin position="881"/>
        <end position="892"/>
    </location>
</feature>
<feature type="compositionally biased region" description="Low complexity" evidence="6">
    <location>
        <begin position="14"/>
        <end position="27"/>
    </location>
</feature>
<feature type="binding site" evidence="5">
    <location>
        <begin position="260"/>
        <end position="267"/>
    </location>
    <ligand>
        <name>ATP</name>
        <dbReference type="ChEBI" id="CHEBI:30616"/>
    </ligand>
</feature>
<evidence type="ECO:0000259" key="7">
    <source>
        <dbReference type="PROSITE" id="PS50067"/>
    </source>
</evidence>
<dbReference type="InterPro" id="IPR027417">
    <property type="entry name" value="P-loop_NTPase"/>
</dbReference>
<evidence type="ECO:0000256" key="1">
    <source>
        <dbReference type="ARBA" id="ARBA00022701"/>
    </source>
</evidence>
<accession>A0A066WK54</accession>
<dbReference type="InterPro" id="IPR036961">
    <property type="entry name" value="Kinesin_motor_dom_sf"/>
</dbReference>
<feature type="compositionally biased region" description="Low complexity" evidence="6">
    <location>
        <begin position="966"/>
        <end position="977"/>
    </location>
</feature>
<dbReference type="RefSeq" id="XP_013245787.1">
    <property type="nucleotide sequence ID" value="XM_013390333.1"/>
</dbReference>
<dbReference type="Gene3D" id="3.40.850.10">
    <property type="entry name" value="Kinesin motor domain"/>
    <property type="match status" value="1"/>
</dbReference>
<feature type="compositionally biased region" description="Polar residues" evidence="6">
    <location>
        <begin position="98"/>
        <end position="107"/>
    </location>
</feature>
<dbReference type="Proteomes" id="UP000027361">
    <property type="component" value="Unassembled WGS sequence"/>
</dbReference>
<dbReference type="PROSITE" id="PS50067">
    <property type="entry name" value="KINESIN_MOTOR_2"/>
    <property type="match status" value="1"/>
</dbReference>
<feature type="region of interest" description="Disordered" evidence="6">
    <location>
        <begin position="844"/>
        <end position="1105"/>
    </location>
</feature>
<dbReference type="HOGENOM" id="CLU_282128_0_0_1"/>
<dbReference type="FunCoup" id="A0A066WK54">
    <property type="interactions" value="131"/>
</dbReference>
<keyword evidence="9" id="KW-1185">Reference proteome</keyword>
<dbReference type="PANTHER" id="PTHR24115:SF1008">
    <property type="entry name" value="KINESIN-LIKE PROTEIN SUBITO"/>
    <property type="match status" value="1"/>
</dbReference>
<evidence type="ECO:0000256" key="4">
    <source>
        <dbReference type="ARBA" id="ARBA00023175"/>
    </source>
</evidence>
<dbReference type="InterPro" id="IPR027640">
    <property type="entry name" value="Kinesin-like_fam"/>
</dbReference>
<keyword evidence="8" id="KW-0378">Hydrolase</keyword>
<dbReference type="Pfam" id="PF00225">
    <property type="entry name" value="Kinesin"/>
    <property type="match status" value="2"/>
</dbReference>
<feature type="region of interest" description="Disordered" evidence="6">
    <location>
        <begin position="1"/>
        <end position="132"/>
    </location>
</feature>
<dbReference type="GO" id="GO:0005871">
    <property type="term" value="C:kinesin complex"/>
    <property type="evidence" value="ECO:0007669"/>
    <property type="project" value="TreeGrafter"/>
</dbReference>
<feature type="compositionally biased region" description="Low complexity" evidence="6">
    <location>
        <begin position="1031"/>
        <end position="1062"/>
    </location>
</feature>
<keyword evidence="4 5" id="KW-0505">Motor protein</keyword>
<dbReference type="SMART" id="SM00129">
    <property type="entry name" value="KISc"/>
    <property type="match status" value="1"/>
</dbReference>
<feature type="domain" description="Kinesin motor" evidence="7">
    <location>
        <begin position="157"/>
        <end position="653"/>
    </location>
</feature>
<evidence type="ECO:0000313" key="9">
    <source>
        <dbReference type="Proteomes" id="UP000027361"/>
    </source>
</evidence>
<feature type="compositionally biased region" description="Polar residues" evidence="6">
    <location>
        <begin position="49"/>
        <end position="67"/>
    </location>
</feature>
<dbReference type="GO" id="GO:0003777">
    <property type="term" value="F:microtubule motor activity"/>
    <property type="evidence" value="ECO:0007669"/>
    <property type="project" value="InterPro"/>
</dbReference>
<sequence>MPRLAGTGAPPTPTARGSSRTTSSSPSKSEESALMGPPPTPRNRLMRGGSTTSAILSAAPTSRVSNMSATTSASAPPGSSPIKARAGAGSTRACAASSRGSTATPTGARSPVKKVSKTQGRGTNAFSKAGSTNSTPISKVIVSFPSVAAGIWDGAEPIKAFLRLRPALDVSRNGGVAEPYIEVTSDTDIIMTPPKDNASGQSAQRSRQAQHYSFNKIFRPSISASLSPSSSQAIFFQETCLPMITDLLNNGQSGLYCTYGVTNSGKSYTIHGGNGKGEAGVLPRTLDTIFNSLDGLLGQSKIRPVGLSGVEQLSEDDNDAHATALSSDRPDRLDPLSLPPLRKRLLSSTTGSLNEYEREQASVKVDRNYRYSVWISYLEVYNEKLYDLLDVTPTTAAAGGSAACGMSRSESVRGCSATGASNWSLAAAAATGGSGGLPSSTSSAAVSLTRHALPLKNDSDSAGDPEGQCKYAVGLSEHQVCSAEEARALIKRGEQNRAVFGTMANRVSSRSHGVFTVRVIREHGGEVGEAMYSTSRMSIVDLAGSERMANTQLTDAARMKEAGNINKSLMNLGHCLEKLRANQTKAQSLSTGNFNLTAKPEVVPFNSSKLTALLKTYFVGEGKTVMIITANPYDGGFYENAQVMKFSATVKDVQQLRGAPNAMRAAIPRSPTKISLLPSAEQNAKGKSSVPPVRISQLAQAQMIIPDDSNEGDITIIEESGDDDDEAQDPLVDLLITKCEELRQRLFAAETRCAQIEYDVRQEMADEMQMRLADMTDMWSKRMLEEEAMNEQLINKKLDLLMSLKSSLHRANDSIADSTVASSIDPTTDSESDADDSLVSAMGGVALASPDPTPLVHRSTMPALLPADDDAGDSMELGDSPLLRPGRLPPQRVAKASPPLTSSDDSQVEFVSADTGRQDTSSASIDSASISLDEHDEAEHSATEFGEDAADTDDEKETEPLESSHSHISVSSANISSDVGASSPQDEEESSIDDIQTDDPEDESFDANAAEISDDGESSFEARTAGRRSRASTATARRQSVKTPRASKAAKAPVAAASAPSRISTNSTASMKTPKPKAPSRFTSQPLAESSPSIVNKSPASMAAAADVSMSLDSQSNVSLIALPAKSVSPKKKRKLRAKSAVDEQMMVEQIGDSSLTEAVYNRRTR</sequence>
<proteinExistence type="inferred from homology"/>
<name>A0A066WK54_TILAU</name>
<dbReference type="GO" id="GO:0005524">
    <property type="term" value="F:ATP binding"/>
    <property type="evidence" value="ECO:0007669"/>
    <property type="project" value="UniProtKB-UniRule"/>
</dbReference>
<feature type="compositionally biased region" description="Acidic residues" evidence="6">
    <location>
        <begin position="985"/>
        <end position="1005"/>
    </location>
</feature>
<dbReference type="GO" id="GO:0007018">
    <property type="term" value="P:microtubule-based movement"/>
    <property type="evidence" value="ECO:0007669"/>
    <property type="project" value="InterPro"/>
</dbReference>